<keyword evidence="2" id="KW-1185">Reference proteome</keyword>
<reference evidence="1" key="1">
    <citation type="journal article" date="2020" name="Stud. Mycol.">
        <title>101 Dothideomycetes genomes: a test case for predicting lifestyles and emergence of pathogens.</title>
        <authorList>
            <person name="Haridas S."/>
            <person name="Albert R."/>
            <person name="Binder M."/>
            <person name="Bloem J."/>
            <person name="Labutti K."/>
            <person name="Salamov A."/>
            <person name="Andreopoulos B."/>
            <person name="Baker S."/>
            <person name="Barry K."/>
            <person name="Bills G."/>
            <person name="Bluhm B."/>
            <person name="Cannon C."/>
            <person name="Castanera R."/>
            <person name="Culley D."/>
            <person name="Daum C."/>
            <person name="Ezra D."/>
            <person name="Gonzalez J."/>
            <person name="Henrissat B."/>
            <person name="Kuo A."/>
            <person name="Liang C."/>
            <person name="Lipzen A."/>
            <person name="Lutzoni F."/>
            <person name="Magnuson J."/>
            <person name="Mondo S."/>
            <person name="Nolan M."/>
            <person name="Ohm R."/>
            <person name="Pangilinan J."/>
            <person name="Park H.-J."/>
            <person name="Ramirez L."/>
            <person name="Alfaro M."/>
            <person name="Sun H."/>
            <person name="Tritt A."/>
            <person name="Yoshinaga Y."/>
            <person name="Zwiers L.-H."/>
            <person name="Turgeon B."/>
            <person name="Goodwin S."/>
            <person name="Spatafora J."/>
            <person name="Crous P."/>
            <person name="Grigoriev I."/>
        </authorList>
    </citation>
    <scope>NUCLEOTIDE SEQUENCE</scope>
    <source>
        <strain evidence="1">CBS 207.26</strain>
    </source>
</reference>
<gene>
    <name evidence="1" type="ORF">K469DRAFT_683354</name>
</gene>
<evidence type="ECO:0000313" key="1">
    <source>
        <dbReference type="EMBL" id="KAF2175882.1"/>
    </source>
</evidence>
<organism evidence="1 2">
    <name type="scientific">Zopfia rhizophila CBS 207.26</name>
    <dbReference type="NCBI Taxonomy" id="1314779"/>
    <lineage>
        <taxon>Eukaryota</taxon>
        <taxon>Fungi</taxon>
        <taxon>Dikarya</taxon>
        <taxon>Ascomycota</taxon>
        <taxon>Pezizomycotina</taxon>
        <taxon>Dothideomycetes</taxon>
        <taxon>Dothideomycetes incertae sedis</taxon>
        <taxon>Zopfiaceae</taxon>
        <taxon>Zopfia</taxon>
    </lineage>
</organism>
<protein>
    <submittedName>
        <fullName evidence="1">Uncharacterized protein</fullName>
    </submittedName>
</protein>
<evidence type="ECO:0000313" key="2">
    <source>
        <dbReference type="Proteomes" id="UP000800200"/>
    </source>
</evidence>
<dbReference type="EMBL" id="ML994721">
    <property type="protein sequence ID" value="KAF2175882.1"/>
    <property type="molecule type" value="Genomic_DNA"/>
</dbReference>
<sequence length="160" mass="18657">MEKIRDLNGLLRGATGLTGQHPLGKRLWALGQQVSSVQFHPQLRTQHFKFLLMSRGTEDEPPSSKVCIDFMIQKDGEWDIDRTVLDDPENKWEFKRVAIKYKRKNMEILNSDMTILGIETFVEDLIEDWTYTVFVVHRFALNATSETHQDGPRRKIQVLE</sequence>
<dbReference type="AlphaFoldDB" id="A0A6A6DC13"/>
<accession>A0A6A6DC13</accession>
<name>A0A6A6DC13_9PEZI</name>
<proteinExistence type="predicted"/>
<dbReference type="Proteomes" id="UP000800200">
    <property type="component" value="Unassembled WGS sequence"/>
</dbReference>